<dbReference type="GO" id="GO:0000294">
    <property type="term" value="P:nuclear-transcribed mRNA catabolic process, RNase MRP-dependent"/>
    <property type="evidence" value="ECO:0007669"/>
    <property type="project" value="TreeGrafter"/>
</dbReference>
<feature type="domain" description="RNase MRP protein 1 RNA binding" evidence="2">
    <location>
        <begin position="144"/>
        <end position="184"/>
    </location>
</feature>
<dbReference type="STRING" id="363999.A0A439CU44"/>
<dbReference type="EMBL" id="RYZI01000415">
    <property type="protein sequence ID" value="RWA05665.1"/>
    <property type="molecule type" value="Genomic_DNA"/>
</dbReference>
<feature type="region of interest" description="Disordered" evidence="1">
    <location>
        <begin position="1"/>
        <end position="25"/>
    </location>
</feature>
<reference evidence="3 4" key="1">
    <citation type="submission" date="2018-12" db="EMBL/GenBank/DDBJ databases">
        <title>Draft genome sequence of Xylaria grammica IHI A82.</title>
        <authorList>
            <person name="Buettner E."/>
            <person name="Kellner H."/>
        </authorList>
    </citation>
    <scope>NUCLEOTIDE SEQUENCE [LARGE SCALE GENOMIC DNA]</scope>
    <source>
        <strain evidence="3 4">IHI A82</strain>
    </source>
</reference>
<evidence type="ECO:0000259" key="2">
    <source>
        <dbReference type="Pfam" id="PF20945"/>
    </source>
</evidence>
<dbReference type="Pfam" id="PF20945">
    <property type="entry name" value="RMP1"/>
    <property type="match status" value="2"/>
</dbReference>
<dbReference type="GO" id="GO:0000466">
    <property type="term" value="P:maturation of 5.8S rRNA from tricistronic rRNA transcript (SSU-rRNA, 5.8S rRNA, LSU-rRNA)"/>
    <property type="evidence" value="ECO:0007669"/>
    <property type="project" value="TreeGrafter"/>
</dbReference>
<dbReference type="GO" id="GO:0000172">
    <property type="term" value="C:ribonuclease MRP complex"/>
    <property type="evidence" value="ECO:0007669"/>
    <property type="project" value="InterPro"/>
</dbReference>
<dbReference type="AlphaFoldDB" id="A0A439CU44"/>
<feature type="region of interest" description="Disordered" evidence="1">
    <location>
        <begin position="232"/>
        <end position="381"/>
    </location>
</feature>
<comment type="caution">
    <text evidence="3">The sequence shown here is derived from an EMBL/GenBank/DDBJ whole genome shotgun (WGS) entry which is preliminary data.</text>
</comment>
<evidence type="ECO:0000256" key="1">
    <source>
        <dbReference type="SAM" id="MobiDB-lite"/>
    </source>
</evidence>
<dbReference type="PANTHER" id="PTHR37792">
    <property type="entry name" value="RIBONUCLEASE MRP PROTEIN SUBUNIT RMP1"/>
    <property type="match status" value="1"/>
</dbReference>
<feature type="compositionally biased region" description="Basic and acidic residues" evidence="1">
    <location>
        <begin position="349"/>
        <end position="361"/>
    </location>
</feature>
<dbReference type="InterPro" id="IPR047204">
    <property type="entry name" value="RMP1_RBD"/>
</dbReference>
<dbReference type="InterPro" id="IPR047205">
    <property type="entry name" value="RMP1"/>
</dbReference>
<feature type="compositionally biased region" description="Basic and acidic residues" evidence="1">
    <location>
        <begin position="252"/>
        <end position="295"/>
    </location>
</feature>
<feature type="compositionally biased region" description="Polar residues" evidence="1">
    <location>
        <begin position="296"/>
        <end position="314"/>
    </location>
</feature>
<name>A0A439CU44_9PEZI</name>
<protein>
    <recommendedName>
        <fullName evidence="2">RNase MRP protein 1 RNA binding domain-containing protein</fullName>
    </recommendedName>
</protein>
<accession>A0A439CU44</accession>
<feature type="domain" description="RNase MRP protein 1 RNA binding" evidence="2">
    <location>
        <begin position="51"/>
        <end position="107"/>
    </location>
</feature>
<dbReference type="Proteomes" id="UP000286045">
    <property type="component" value="Unassembled WGS sequence"/>
</dbReference>
<sequence>MATQKSAAHSRSAPTATETAPTNISIAEAEPEEATPYSQALCRLEPLHPVLAGFAHRNHNQHRRAAWWRCFGMLRRNCAKLVEELVSALAATRRNAARAARAARIKSKKRRREELVSGDLGTRGKDGLAARELGVDVKANANVARHATWLRDILIPKCYLAFSQLTADSQFAPLGVVLLGILAQIQAACDTAAPRRAAPPASPRPALNITAAAEAHPPSVENTTIVPKDESTAVLSTSEPVSKTNEGQTPPEGKKESRCEKDGGRTISREDVERVAELGKKGNETRKIGVKRDAKTANTTDRAKSSTPSNSTEVTAAILPSKGQMYSTHEGGGDELVRPVKKMKIAVVAKEKERGTSDDKDKKKKKKAKGDEFDNLFKGLF</sequence>
<evidence type="ECO:0000313" key="4">
    <source>
        <dbReference type="Proteomes" id="UP000286045"/>
    </source>
</evidence>
<gene>
    <name evidence="3" type="ORF">EKO27_g9450</name>
</gene>
<feature type="compositionally biased region" description="Polar residues" evidence="1">
    <location>
        <begin position="233"/>
        <end position="248"/>
    </location>
</feature>
<proteinExistence type="predicted"/>
<keyword evidence="4" id="KW-1185">Reference proteome</keyword>
<organism evidence="3 4">
    <name type="scientific">Xylaria grammica</name>
    <dbReference type="NCBI Taxonomy" id="363999"/>
    <lineage>
        <taxon>Eukaryota</taxon>
        <taxon>Fungi</taxon>
        <taxon>Dikarya</taxon>
        <taxon>Ascomycota</taxon>
        <taxon>Pezizomycotina</taxon>
        <taxon>Sordariomycetes</taxon>
        <taxon>Xylariomycetidae</taxon>
        <taxon>Xylariales</taxon>
        <taxon>Xylariaceae</taxon>
        <taxon>Xylaria</taxon>
    </lineage>
</organism>
<dbReference type="PANTHER" id="PTHR37792:SF1">
    <property type="entry name" value="RIBONUCLEASE MRP PROTEIN SUBUNIT RMP1"/>
    <property type="match status" value="1"/>
</dbReference>
<dbReference type="GO" id="GO:0042134">
    <property type="term" value="F:rRNA primary transcript binding"/>
    <property type="evidence" value="ECO:0007669"/>
    <property type="project" value="InterPro"/>
</dbReference>
<evidence type="ECO:0000313" key="3">
    <source>
        <dbReference type="EMBL" id="RWA05665.1"/>
    </source>
</evidence>
<dbReference type="CDD" id="cd22573">
    <property type="entry name" value="RMP1_RBD"/>
    <property type="match status" value="1"/>
</dbReference>